<keyword evidence="5" id="KW-0378">Hydrolase</keyword>
<feature type="domain" description="Tyrosine-protein phosphatase" evidence="12">
    <location>
        <begin position="30"/>
        <end position="186"/>
    </location>
</feature>
<dbReference type="GO" id="GO:0004722">
    <property type="term" value="F:protein serine/threonine phosphatase activity"/>
    <property type="evidence" value="ECO:0007669"/>
    <property type="project" value="UniProtKB-EC"/>
</dbReference>
<protein>
    <recommendedName>
        <fullName evidence="16">Protein-tyrosine-phosphatase</fullName>
    </recommendedName>
</protein>
<dbReference type="PANTHER" id="PTHR45848">
    <property type="entry name" value="DUAL SPECIFICITY PROTEIN PHOSPHATASE 12 FAMILY MEMBER"/>
    <property type="match status" value="1"/>
</dbReference>
<dbReference type="InterPro" id="IPR016130">
    <property type="entry name" value="Tyr_Pase_AS"/>
</dbReference>
<dbReference type="FunFam" id="3.90.190.10:FF:000056">
    <property type="entry name" value="Dual specificity phosphatase 12"/>
    <property type="match status" value="1"/>
</dbReference>
<dbReference type="InterPro" id="IPR003595">
    <property type="entry name" value="Tyr_Pase_cat"/>
</dbReference>
<evidence type="ECO:0000256" key="9">
    <source>
        <dbReference type="ARBA" id="ARBA00048336"/>
    </source>
</evidence>
<evidence type="ECO:0000256" key="11">
    <source>
        <dbReference type="PIRSR" id="PIRSR000941-50"/>
    </source>
</evidence>
<dbReference type="EMBL" id="OU963868">
    <property type="protein sequence ID" value="CAH0392653.1"/>
    <property type="molecule type" value="Genomic_DNA"/>
</dbReference>
<name>A0A9P0AKJ8_BEMTA</name>
<dbReference type="GO" id="GO:0008138">
    <property type="term" value="F:protein tyrosine/serine/threonine phosphatase activity"/>
    <property type="evidence" value="ECO:0007669"/>
    <property type="project" value="InterPro"/>
</dbReference>
<feature type="active site" description="Phosphocysteine intermediate" evidence="11">
    <location>
        <position position="130"/>
    </location>
</feature>
<comment type="subcellular location">
    <subcellularLocation>
        <location evidence="2">Cytoplasm</location>
    </subcellularLocation>
    <subcellularLocation>
        <location evidence="1">Nucleus</location>
    </subcellularLocation>
</comment>
<evidence type="ECO:0000256" key="7">
    <source>
        <dbReference type="ARBA" id="ARBA00023242"/>
    </source>
</evidence>
<dbReference type="InterPro" id="IPR000387">
    <property type="entry name" value="Tyr_Pase_dom"/>
</dbReference>
<feature type="domain" description="Tyrosine specific protein phosphatases" evidence="13">
    <location>
        <begin position="104"/>
        <end position="164"/>
    </location>
</feature>
<evidence type="ECO:0000256" key="10">
    <source>
        <dbReference type="ARBA" id="ARBA00051722"/>
    </source>
</evidence>
<comment type="similarity">
    <text evidence="3">Belongs to the protein-tyrosine phosphatase family. Non-receptor class dual specificity subfamily.</text>
</comment>
<reference evidence="14" key="1">
    <citation type="submission" date="2021-12" db="EMBL/GenBank/DDBJ databases">
        <authorList>
            <person name="King R."/>
        </authorList>
    </citation>
    <scope>NUCLEOTIDE SEQUENCE</scope>
</reference>
<dbReference type="SMART" id="SM00195">
    <property type="entry name" value="DSPc"/>
    <property type="match status" value="1"/>
</dbReference>
<evidence type="ECO:0000256" key="5">
    <source>
        <dbReference type="ARBA" id="ARBA00022801"/>
    </source>
</evidence>
<proteinExistence type="inferred from homology"/>
<sequence length="350" mass="39808">MTSQVKHYHNNGLINALERLDEDLDAGPTNFNKIEEGLFLARKKRLGTILCNPRNLTAAKDVHTLVSNAISHILTVDSCPLPKTITDLKEIKNKFMQVTDIPQEDLLSYFSTSYDFIKEGQEKGNVLVHCYYGVSRSASVVIAYLMKKHQISFDESFKRVKSCRRFASPNKGFEAQLKLYEVMNFTIDKTNLQYRMFRLRHAAVKVRKVKILPQDCMDVIKPDPSLTSVKPDPLVYKCRKCRRIVASISNILPHSPSEKPSWKNVKWSGDLSNVDQCSQIHFIEPLNWIENVSHAEEGKINCPKCKSKLGSFSWIMGCKCPCGAEVTPAFYLVPSKVEFSNFVQNVQITV</sequence>
<evidence type="ECO:0000256" key="6">
    <source>
        <dbReference type="ARBA" id="ARBA00022912"/>
    </source>
</evidence>
<evidence type="ECO:0000313" key="14">
    <source>
        <dbReference type="EMBL" id="CAH0392653.1"/>
    </source>
</evidence>
<dbReference type="SMART" id="SM00404">
    <property type="entry name" value="PTPc_motif"/>
    <property type="match status" value="1"/>
</dbReference>
<dbReference type="PROSITE" id="PS50056">
    <property type="entry name" value="TYR_PHOSPHATASE_2"/>
    <property type="match status" value="1"/>
</dbReference>
<keyword evidence="7" id="KW-0539">Nucleus</keyword>
<dbReference type="InterPro" id="IPR000340">
    <property type="entry name" value="Dual-sp_phosphatase_cat-dom"/>
</dbReference>
<dbReference type="Gene3D" id="3.90.190.10">
    <property type="entry name" value="Protein tyrosine phosphatase superfamily"/>
    <property type="match status" value="1"/>
</dbReference>
<dbReference type="InterPro" id="IPR029021">
    <property type="entry name" value="Prot-tyrosine_phosphatase-like"/>
</dbReference>
<evidence type="ECO:0000259" key="12">
    <source>
        <dbReference type="PROSITE" id="PS50054"/>
    </source>
</evidence>
<keyword evidence="6" id="KW-0904">Protein phosphatase</keyword>
<dbReference type="Pfam" id="PF00782">
    <property type="entry name" value="DSPc"/>
    <property type="match status" value="1"/>
</dbReference>
<evidence type="ECO:0000313" key="15">
    <source>
        <dbReference type="Proteomes" id="UP001152759"/>
    </source>
</evidence>
<comment type="catalytic activity">
    <reaction evidence="9">
        <text>O-phospho-L-threonyl-[protein] + H2O = L-threonyl-[protein] + phosphate</text>
        <dbReference type="Rhea" id="RHEA:47004"/>
        <dbReference type="Rhea" id="RHEA-COMP:11060"/>
        <dbReference type="Rhea" id="RHEA-COMP:11605"/>
        <dbReference type="ChEBI" id="CHEBI:15377"/>
        <dbReference type="ChEBI" id="CHEBI:30013"/>
        <dbReference type="ChEBI" id="CHEBI:43474"/>
        <dbReference type="ChEBI" id="CHEBI:61977"/>
        <dbReference type="EC" id="3.1.3.16"/>
    </reaction>
</comment>
<gene>
    <name evidence="14" type="ORF">BEMITA_LOCUS11141</name>
</gene>
<comment type="catalytic activity">
    <reaction evidence="8">
        <text>O-phospho-L-seryl-[protein] + H2O = L-seryl-[protein] + phosphate</text>
        <dbReference type="Rhea" id="RHEA:20629"/>
        <dbReference type="Rhea" id="RHEA-COMP:9863"/>
        <dbReference type="Rhea" id="RHEA-COMP:11604"/>
        <dbReference type="ChEBI" id="CHEBI:15377"/>
        <dbReference type="ChEBI" id="CHEBI:29999"/>
        <dbReference type="ChEBI" id="CHEBI:43474"/>
        <dbReference type="ChEBI" id="CHEBI:83421"/>
        <dbReference type="EC" id="3.1.3.16"/>
    </reaction>
</comment>
<dbReference type="AlphaFoldDB" id="A0A9P0AKJ8"/>
<dbReference type="GO" id="GO:0004725">
    <property type="term" value="F:protein tyrosine phosphatase activity"/>
    <property type="evidence" value="ECO:0007669"/>
    <property type="project" value="UniProtKB-EC"/>
</dbReference>
<dbReference type="PROSITE" id="PS00383">
    <property type="entry name" value="TYR_PHOSPHATASE_1"/>
    <property type="match status" value="1"/>
</dbReference>
<comment type="catalytic activity">
    <reaction evidence="10">
        <text>O-phospho-L-tyrosyl-[protein] + H2O = L-tyrosyl-[protein] + phosphate</text>
        <dbReference type="Rhea" id="RHEA:10684"/>
        <dbReference type="Rhea" id="RHEA-COMP:10136"/>
        <dbReference type="Rhea" id="RHEA-COMP:20101"/>
        <dbReference type="ChEBI" id="CHEBI:15377"/>
        <dbReference type="ChEBI" id="CHEBI:43474"/>
        <dbReference type="ChEBI" id="CHEBI:46858"/>
        <dbReference type="ChEBI" id="CHEBI:61978"/>
        <dbReference type="EC" id="3.1.3.48"/>
    </reaction>
</comment>
<dbReference type="GO" id="GO:0005737">
    <property type="term" value="C:cytoplasm"/>
    <property type="evidence" value="ECO:0007669"/>
    <property type="project" value="UniProtKB-SubCell"/>
</dbReference>
<evidence type="ECO:0000256" key="3">
    <source>
        <dbReference type="ARBA" id="ARBA00008601"/>
    </source>
</evidence>
<dbReference type="PROSITE" id="PS50054">
    <property type="entry name" value="TYR_PHOSPHATASE_DUAL"/>
    <property type="match status" value="1"/>
</dbReference>
<keyword evidence="15" id="KW-1185">Reference proteome</keyword>
<dbReference type="Proteomes" id="UP001152759">
    <property type="component" value="Chromosome 7"/>
</dbReference>
<accession>A0A9P0AKJ8</accession>
<dbReference type="GO" id="GO:0005634">
    <property type="term" value="C:nucleus"/>
    <property type="evidence" value="ECO:0007669"/>
    <property type="project" value="UniProtKB-SubCell"/>
</dbReference>
<evidence type="ECO:0000259" key="13">
    <source>
        <dbReference type="PROSITE" id="PS50056"/>
    </source>
</evidence>
<dbReference type="SUPFAM" id="SSF52799">
    <property type="entry name" value="(Phosphotyrosine protein) phosphatases II"/>
    <property type="match status" value="1"/>
</dbReference>
<organism evidence="14 15">
    <name type="scientific">Bemisia tabaci</name>
    <name type="common">Sweetpotato whitefly</name>
    <name type="synonym">Aleurodes tabaci</name>
    <dbReference type="NCBI Taxonomy" id="7038"/>
    <lineage>
        <taxon>Eukaryota</taxon>
        <taxon>Metazoa</taxon>
        <taxon>Ecdysozoa</taxon>
        <taxon>Arthropoda</taxon>
        <taxon>Hexapoda</taxon>
        <taxon>Insecta</taxon>
        <taxon>Pterygota</taxon>
        <taxon>Neoptera</taxon>
        <taxon>Paraneoptera</taxon>
        <taxon>Hemiptera</taxon>
        <taxon>Sternorrhyncha</taxon>
        <taxon>Aleyrodoidea</taxon>
        <taxon>Aleyrodidae</taxon>
        <taxon>Aleyrodinae</taxon>
        <taxon>Bemisia</taxon>
    </lineage>
</organism>
<evidence type="ECO:0000256" key="4">
    <source>
        <dbReference type="ARBA" id="ARBA00022490"/>
    </source>
</evidence>
<dbReference type="PIRSF" id="PIRSF000941">
    <property type="entry name" value="DUSP12"/>
    <property type="match status" value="1"/>
</dbReference>
<dbReference type="InterPro" id="IPR020422">
    <property type="entry name" value="TYR_PHOSPHATASE_DUAL_dom"/>
</dbReference>
<evidence type="ECO:0008006" key="16">
    <source>
        <dbReference type="Google" id="ProtNLM"/>
    </source>
</evidence>
<dbReference type="InterPro" id="IPR016278">
    <property type="entry name" value="DUSP12"/>
</dbReference>
<evidence type="ECO:0000256" key="8">
    <source>
        <dbReference type="ARBA" id="ARBA00047761"/>
    </source>
</evidence>
<evidence type="ECO:0000256" key="1">
    <source>
        <dbReference type="ARBA" id="ARBA00004123"/>
    </source>
</evidence>
<evidence type="ECO:0000256" key="2">
    <source>
        <dbReference type="ARBA" id="ARBA00004496"/>
    </source>
</evidence>
<keyword evidence="4" id="KW-0963">Cytoplasm</keyword>
<dbReference type="PANTHER" id="PTHR45848:SF4">
    <property type="entry name" value="DUAL SPECIFICITY PROTEIN PHOSPHATASE 12"/>
    <property type="match status" value="1"/>
</dbReference>